<protein>
    <submittedName>
        <fullName evidence="1">Uncharacterized protein</fullName>
    </submittedName>
</protein>
<accession>A0A4Q1TPP4</accession>
<sequence length="107" mass="12197">MGSNLPRGYSQCFGIQLSHDYQMDDSEFFLFDELDRDRWGDTLLSFDAQIMHSKDGSPVTGYASEWQGGHHRLICVGTVDAKKITVDRDEVLATSLGLKRKWPREQS</sequence>
<gene>
    <name evidence="1" type="ORF">B5P46_24570</name>
</gene>
<evidence type="ECO:0000313" key="1">
    <source>
        <dbReference type="EMBL" id="RXT20584.1"/>
    </source>
</evidence>
<dbReference type="EMBL" id="MZMU01000017">
    <property type="protein sequence ID" value="RXT20584.1"/>
    <property type="molecule type" value="Genomic_DNA"/>
</dbReference>
<comment type="caution">
    <text evidence="1">The sequence shown here is derived from an EMBL/GenBank/DDBJ whole genome shotgun (WGS) entry which is preliminary data.</text>
</comment>
<name>A0A4Q1TPP4_RHILE</name>
<reference evidence="1 2" key="1">
    <citation type="submission" date="2017-03" db="EMBL/GenBank/DDBJ databases">
        <authorList>
            <person name="Safronova V.I."/>
            <person name="Sazanova A.L."/>
            <person name="Chirak E.R."/>
        </authorList>
    </citation>
    <scope>NUCLEOTIDE SEQUENCE [LARGE SCALE GENOMIC DNA]</scope>
    <source>
        <strain evidence="1 2">Tri-43</strain>
    </source>
</reference>
<evidence type="ECO:0000313" key="2">
    <source>
        <dbReference type="Proteomes" id="UP000290767"/>
    </source>
</evidence>
<organism evidence="1 2">
    <name type="scientific">Rhizobium leguminosarum</name>
    <dbReference type="NCBI Taxonomy" id="384"/>
    <lineage>
        <taxon>Bacteria</taxon>
        <taxon>Pseudomonadati</taxon>
        <taxon>Pseudomonadota</taxon>
        <taxon>Alphaproteobacteria</taxon>
        <taxon>Hyphomicrobiales</taxon>
        <taxon>Rhizobiaceae</taxon>
        <taxon>Rhizobium/Agrobacterium group</taxon>
        <taxon>Rhizobium</taxon>
    </lineage>
</organism>
<dbReference type="Proteomes" id="UP000290767">
    <property type="component" value="Unassembled WGS sequence"/>
</dbReference>
<dbReference type="AlphaFoldDB" id="A0A4Q1TPP4"/>
<proteinExistence type="predicted"/>